<dbReference type="Proteomes" id="UP001222932">
    <property type="component" value="Unassembled WGS sequence"/>
</dbReference>
<keyword evidence="4" id="KW-1185">Reference proteome</keyword>
<name>A0AAD3YCR4_9TREE</name>
<sequence>MHSSLDNIQQLLYAPDGTRYLVLSRARDDLWEMTMWTSEGLGALYPRVWSGSGDVGQARDNERGREVADAILGGMLSVQMLGSGELKLLIHIARTPVSVFLSPAEPGQHNYVSDLLSATFNIKEAKPATTDERSIRAHQVLVNALQAEIVSLQSRNANLKAQIQRQTGSSGRKDVQPMIKPVAPPKNASVLQPTQRKRKVVEDEFMGSSDEDDGDDDSEEEYREGD</sequence>
<organism evidence="3 4">
    <name type="scientific">Cutaneotrichosporon spelunceum</name>
    <dbReference type="NCBI Taxonomy" id="1672016"/>
    <lineage>
        <taxon>Eukaryota</taxon>
        <taxon>Fungi</taxon>
        <taxon>Dikarya</taxon>
        <taxon>Basidiomycota</taxon>
        <taxon>Agaricomycotina</taxon>
        <taxon>Tremellomycetes</taxon>
        <taxon>Trichosporonales</taxon>
        <taxon>Trichosporonaceae</taxon>
        <taxon>Cutaneotrichosporon</taxon>
    </lineage>
</organism>
<gene>
    <name evidence="3" type="ORF">CspeluHIS016_0504320</name>
</gene>
<dbReference type="EMBL" id="BTCM01000005">
    <property type="protein sequence ID" value="GMK58400.1"/>
    <property type="molecule type" value="Genomic_DNA"/>
</dbReference>
<evidence type="ECO:0000256" key="1">
    <source>
        <dbReference type="SAM" id="Coils"/>
    </source>
</evidence>
<reference evidence="3" key="2">
    <citation type="submission" date="2023-06" db="EMBL/GenBank/DDBJ databases">
        <authorList>
            <person name="Kobayashi Y."/>
            <person name="Kayamori A."/>
            <person name="Aoki K."/>
            <person name="Shiwa Y."/>
            <person name="Fujita N."/>
            <person name="Sugita T."/>
            <person name="Iwasaki W."/>
            <person name="Tanaka N."/>
            <person name="Takashima M."/>
        </authorList>
    </citation>
    <scope>NUCLEOTIDE SEQUENCE</scope>
    <source>
        <strain evidence="3">HIS016</strain>
    </source>
</reference>
<evidence type="ECO:0000313" key="4">
    <source>
        <dbReference type="Proteomes" id="UP001222932"/>
    </source>
</evidence>
<reference evidence="3" key="1">
    <citation type="journal article" date="2023" name="BMC Genomics">
        <title>Chromosome-level genome assemblies of Cutaneotrichosporon spp. (Trichosporonales, Basidiomycota) reveal imbalanced evolution between nucleotide sequences and chromosome synteny.</title>
        <authorList>
            <person name="Kobayashi Y."/>
            <person name="Kayamori A."/>
            <person name="Aoki K."/>
            <person name="Shiwa Y."/>
            <person name="Matsutani M."/>
            <person name="Fujita N."/>
            <person name="Sugita T."/>
            <person name="Iwasaki W."/>
            <person name="Tanaka N."/>
            <person name="Takashima M."/>
        </authorList>
    </citation>
    <scope>NUCLEOTIDE SEQUENCE</scope>
    <source>
        <strain evidence="3">HIS016</strain>
    </source>
</reference>
<proteinExistence type="predicted"/>
<accession>A0AAD3YCR4</accession>
<comment type="caution">
    <text evidence="3">The sequence shown here is derived from an EMBL/GenBank/DDBJ whole genome shotgun (WGS) entry which is preliminary data.</text>
</comment>
<protein>
    <submittedName>
        <fullName evidence="3">Uncharacterized protein</fullName>
    </submittedName>
</protein>
<keyword evidence="1" id="KW-0175">Coiled coil</keyword>
<evidence type="ECO:0000256" key="2">
    <source>
        <dbReference type="SAM" id="MobiDB-lite"/>
    </source>
</evidence>
<feature type="compositionally biased region" description="Acidic residues" evidence="2">
    <location>
        <begin position="203"/>
        <end position="226"/>
    </location>
</feature>
<feature type="coiled-coil region" evidence="1">
    <location>
        <begin position="135"/>
        <end position="162"/>
    </location>
</feature>
<evidence type="ECO:0000313" key="3">
    <source>
        <dbReference type="EMBL" id="GMK58400.1"/>
    </source>
</evidence>
<feature type="region of interest" description="Disordered" evidence="2">
    <location>
        <begin position="162"/>
        <end position="226"/>
    </location>
</feature>
<dbReference type="AlphaFoldDB" id="A0AAD3YCR4"/>